<dbReference type="AlphaFoldDB" id="A0A6G1IC31"/>
<feature type="region of interest" description="Disordered" evidence="1">
    <location>
        <begin position="69"/>
        <end position="94"/>
    </location>
</feature>
<proteinExistence type="predicted"/>
<keyword evidence="4" id="KW-1185">Reference proteome</keyword>
<reference evidence="3" key="1">
    <citation type="journal article" date="2020" name="Stud. Mycol.">
        <title>101 Dothideomycetes genomes: a test case for predicting lifestyles and emergence of pathogens.</title>
        <authorList>
            <person name="Haridas S."/>
            <person name="Albert R."/>
            <person name="Binder M."/>
            <person name="Bloem J."/>
            <person name="Labutti K."/>
            <person name="Salamov A."/>
            <person name="Andreopoulos B."/>
            <person name="Baker S."/>
            <person name="Barry K."/>
            <person name="Bills G."/>
            <person name="Bluhm B."/>
            <person name="Cannon C."/>
            <person name="Castanera R."/>
            <person name="Culley D."/>
            <person name="Daum C."/>
            <person name="Ezra D."/>
            <person name="Gonzalez J."/>
            <person name="Henrissat B."/>
            <person name="Kuo A."/>
            <person name="Liang C."/>
            <person name="Lipzen A."/>
            <person name="Lutzoni F."/>
            <person name="Magnuson J."/>
            <person name="Mondo S."/>
            <person name="Nolan M."/>
            <person name="Ohm R."/>
            <person name="Pangilinan J."/>
            <person name="Park H.-J."/>
            <person name="Ramirez L."/>
            <person name="Alfaro M."/>
            <person name="Sun H."/>
            <person name="Tritt A."/>
            <person name="Yoshinaga Y."/>
            <person name="Zwiers L.-H."/>
            <person name="Turgeon B."/>
            <person name="Goodwin S."/>
            <person name="Spatafora J."/>
            <person name="Crous P."/>
            <person name="Grigoriev I."/>
        </authorList>
    </citation>
    <scope>NUCLEOTIDE SEQUENCE</scope>
    <source>
        <strain evidence="3">CBS 262.69</strain>
    </source>
</reference>
<feature type="transmembrane region" description="Helical" evidence="2">
    <location>
        <begin position="98"/>
        <end position="116"/>
    </location>
</feature>
<dbReference type="Proteomes" id="UP000799640">
    <property type="component" value="Unassembled WGS sequence"/>
</dbReference>
<feature type="compositionally biased region" description="Low complexity" evidence="1">
    <location>
        <begin position="75"/>
        <end position="89"/>
    </location>
</feature>
<evidence type="ECO:0000256" key="2">
    <source>
        <dbReference type="SAM" id="Phobius"/>
    </source>
</evidence>
<organism evidence="3 4">
    <name type="scientific">Trichodelitschia bisporula</name>
    <dbReference type="NCBI Taxonomy" id="703511"/>
    <lineage>
        <taxon>Eukaryota</taxon>
        <taxon>Fungi</taxon>
        <taxon>Dikarya</taxon>
        <taxon>Ascomycota</taxon>
        <taxon>Pezizomycotina</taxon>
        <taxon>Dothideomycetes</taxon>
        <taxon>Dothideomycetes incertae sedis</taxon>
        <taxon>Phaeotrichales</taxon>
        <taxon>Phaeotrichaceae</taxon>
        <taxon>Trichodelitschia</taxon>
    </lineage>
</organism>
<evidence type="ECO:0000256" key="1">
    <source>
        <dbReference type="SAM" id="MobiDB-lite"/>
    </source>
</evidence>
<keyword evidence="2" id="KW-1133">Transmembrane helix</keyword>
<keyword evidence="2" id="KW-0472">Membrane</keyword>
<gene>
    <name evidence="3" type="ORF">EJ06DRAFT_526065</name>
</gene>
<evidence type="ECO:0000313" key="3">
    <source>
        <dbReference type="EMBL" id="KAF2405545.1"/>
    </source>
</evidence>
<accession>A0A6G1IC31</accession>
<dbReference type="EMBL" id="ML996687">
    <property type="protein sequence ID" value="KAF2405545.1"/>
    <property type="molecule type" value="Genomic_DNA"/>
</dbReference>
<evidence type="ECO:0000313" key="4">
    <source>
        <dbReference type="Proteomes" id="UP000799640"/>
    </source>
</evidence>
<protein>
    <submittedName>
        <fullName evidence="3">Uncharacterized protein</fullName>
    </submittedName>
</protein>
<keyword evidence="2" id="KW-0812">Transmembrane</keyword>
<sequence>MRYKSAFVLHGLRQQLFKKASSNPPILVQSTNRTAPTIRMQFRQVTGALTWALFLFAGDVTAKSNSTHVHGTGMPTSMHPTSPTASPTSRPLEGRAPGAYIGGSMFGLMVAGGFAVQML</sequence>
<name>A0A6G1IC31_9PEZI</name>